<accession>A0A8J8NZD9</accession>
<dbReference type="PANTHER" id="PTHR22761">
    <property type="entry name" value="CHARGED MULTIVESICULAR BODY PROTEIN"/>
    <property type="match status" value="1"/>
</dbReference>
<name>A0A8J8NZD9_HALGN</name>
<keyword evidence="1" id="KW-0175">Coiled coil</keyword>
<sequence>MDPLSKQKFEQYLSLKPEFKSEETLHAYYMAYDQTEEEEYLIVFWREVLTEYFSHVTQKVSLRKSDLVKVFTLHNRKPAGLSAVIDELIKRESFITRDQVLSGDHYGQKQSASITSRLASAIYNNTLGWLWGSPPAQSEEDDKSEIVCVEYFKRKAESILHWSHSIASDIELLLAHLKHTNSLIQEQVDLGSQKVTLIKLLPNSEEAFEITEKEKAKFILDSNIQSLSDKIEQTVAKIGRLTENIKSMLKLGSKKNALILLQQKKKLETFWEKIQQQKFVLEDQLLNLEELETHSVILDSLQIAEKAGKSLQRDLESYEDLFERIDEQKSAQDQINALFAGKVEQVEEDSVLLDELEQLEAEQVLENGQLTRAVEQQRVNVGQKKVNAGKQQREIDMLERELEELSLADTASQREEVQQKGGAGQMMYA</sequence>
<dbReference type="GO" id="GO:0005771">
    <property type="term" value="C:multivesicular body"/>
    <property type="evidence" value="ECO:0007669"/>
    <property type="project" value="TreeGrafter"/>
</dbReference>
<dbReference type="GO" id="GO:0032511">
    <property type="term" value="P:late endosome to vacuole transport via multivesicular body sorting pathway"/>
    <property type="evidence" value="ECO:0007669"/>
    <property type="project" value="TreeGrafter"/>
</dbReference>
<organism evidence="3 4">
    <name type="scientific">Halteria grandinella</name>
    <dbReference type="NCBI Taxonomy" id="5974"/>
    <lineage>
        <taxon>Eukaryota</taxon>
        <taxon>Sar</taxon>
        <taxon>Alveolata</taxon>
        <taxon>Ciliophora</taxon>
        <taxon>Intramacronucleata</taxon>
        <taxon>Spirotrichea</taxon>
        <taxon>Stichotrichia</taxon>
        <taxon>Sporadotrichida</taxon>
        <taxon>Halteriidae</taxon>
        <taxon>Halteria</taxon>
    </lineage>
</organism>
<dbReference type="Proteomes" id="UP000785679">
    <property type="component" value="Unassembled WGS sequence"/>
</dbReference>
<evidence type="ECO:0000256" key="2">
    <source>
        <dbReference type="SAM" id="MobiDB-lite"/>
    </source>
</evidence>
<dbReference type="Pfam" id="PF03357">
    <property type="entry name" value="Snf7"/>
    <property type="match status" value="1"/>
</dbReference>
<reference evidence="3" key="1">
    <citation type="submission" date="2019-06" db="EMBL/GenBank/DDBJ databases">
        <authorList>
            <person name="Zheng W."/>
        </authorList>
    </citation>
    <scope>NUCLEOTIDE SEQUENCE</scope>
    <source>
        <strain evidence="3">QDHG01</strain>
    </source>
</reference>
<evidence type="ECO:0000313" key="3">
    <source>
        <dbReference type="EMBL" id="TNV84443.1"/>
    </source>
</evidence>
<dbReference type="OrthoDB" id="324092at2759"/>
<feature type="region of interest" description="Disordered" evidence="2">
    <location>
        <begin position="406"/>
        <end position="429"/>
    </location>
</feature>
<evidence type="ECO:0000256" key="1">
    <source>
        <dbReference type="SAM" id="Coils"/>
    </source>
</evidence>
<feature type="coiled-coil region" evidence="1">
    <location>
        <begin position="301"/>
        <end position="328"/>
    </location>
</feature>
<comment type="caution">
    <text evidence="3">The sequence shown here is derived from an EMBL/GenBank/DDBJ whole genome shotgun (WGS) entry which is preliminary data.</text>
</comment>
<keyword evidence="4" id="KW-1185">Reference proteome</keyword>
<dbReference type="InterPro" id="IPR005024">
    <property type="entry name" value="Snf7_fam"/>
</dbReference>
<gene>
    <name evidence="3" type="ORF">FGO68_gene14404</name>
</gene>
<proteinExistence type="predicted"/>
<protein>
    <submittedName>
        <fullName evidence="3">Uncharacterized protein</fullName>
    </submittedName>
</protein>
<dbReference type="GO" id="GO:0006900">
    <property type="term" value="P:vesicle budding from membrane"/>
    <property type="evidence" value="ECO:0007669"/>
    <property type="project" value="TreeGrafter"/>
</dbReference>
<dbReference type="AlphaFoldDB" id="A0A8J8NZD9"/>
<evidence type="ECO:0000313" key="4">
    <source>
        <dbReference type="Proteomes" id="UP000785679"/>
    </source>
</evidence>
<dbReference type="Pfam" id="PF25880">
    <property type="entry name" value="WHD_CHMP7_1st"/>
    <property type="match status" value="1"/>
</dbReference>
<dbReference type="EMBL" id="RRYP01002763">
    <property type="protein sequence ID" value="TNV84443.1"/>
    <property type="molecule type" value="Genomic_DNA"/>
</dbReference>